<dbReference type="EMBL" id="AZIM01001134">
    <property type="protein sequence ID" value="ETE67962.1"/>
    <property type="molecule type" value="Genomic_DNA"/>
</dbReference>
<dbReference type="Proteomes" id="UP000018936">
    <property type="component" value="Unassembled WGS sequence"/>
</dbReference>
<feature type="compositionally biased region" description="Basic and acidic residues" evidence="1">
    <location>
        <begin position="53"/>
        <end position="82"/>
    </location>
</feature>
<feature type="compositionally biased region" description="Basic residues" evidence="1">
    <location>
        <begin position="42"/>
        <end position="52"/>
    </location>
</feature>
<evidence type="ECO:0000256" key="1">
    <source>
        <dbReference type="SAM" id="MobiDB-lite"/>
    </source>
</evidence>
<feature type="compositionally biased region" description="Basic residues" evidence="1">
    <location>
        <begin position="14"/>
        <end position="23"/>
    </location>
</feature>
<organism evidence="2 3">
    <name type="scientific">Ophiophagus hannah</name>
    <name type="common">King cobra</name>
    <name type="synonym">Naja hannah</name>
    <dbReference type="NCBI Taxonomy" id="8665"/>
    <lineage>
        <taxon>Eukaryota</taxon>
        <taxon>Metazoa</taxon>
        <taxon>Chordata</taxon>
        <taxon>Craniata</taxon>
        <taxon>Vertebrata</taxon>
        <taxon>Euteleostomi</taxon>
        <taxon>Lepidosauria</taxon>
        <taxon>Squamata</taxon>
        <taxon>Bifurcata</taxon>
        <taxon>Unidentata</taxon>
        <taxon>Episquamata</taxon>
        <taxon>Toxicofera</taxon>
        <taxon>Serpentes</taxon>
        <taxon>Colubroidea</taxon>
        <taxon>Elapidae</taxon>
        <taxon>Elapinae</taxon>
        <taxon>Ophiophagus</taxon>
    </lineage>
</organism>
<feature type="compositionally biased region" description="Basic and acidic residues" evidence="1">
    <location>
        <begin position="24"/>
        <end position="41"/>
    </location>
</feature>
<sequence>MKRGRERKREGGKERRKGKKGGREKKEKDRQRQGEGREGGREKRKKEGKKYKGGREERRRVEEGRRQRMEKGRKDKEKGGREGRRKKRRRKNEGKKYKGGWEEGKKKEGETVLAGEFWELKSTRILHFIISFFFWLVSLEHPEARHYSCALELCVPDSCESLICTSSQVALQLGRQQTRPAEKEGKAMGDISQPQKSTSECGRAV</sequence>
<keyword evidence="3" id="KW-1185">Reference proteome</keyword>
<feature type="compositionally biased region" description="Polar residues" evidence="1">
    <location>
        <begin position="192"/>
        <end position="205"/>
    </location>
</feature>
<reference evidence="2 3" key="1">
    <citation type="journal article" date="2013" name="Proc. Natl. Acad. Sci. U.S.A.">
        <title>The king cobra genome reveals dynamic gene evolution and adaptation in the snake venom system.</title>
        <authorList>
            <person name="Vonk F.J."/>
            <person name="Casewell N.R."/>
            <person name="Henkel C.V."/>
            <person name="Heimberg A.M."/>
            <person name="Jansen H.J."/>
            <person name="McCleary R.J."/>
            <person name="Kerkkamp H.M."/>
            <person name="Vos R.A."/>
            <person name="Guerreiro I."/>
            <person name="Calvete J.J."/>
            <person name="Wuster W."/>
            <person name="Woods A.E."/>
            <person name="Logan J.M."/>
            <person name="Harrison R.A."/>
            <person name="Castoe T.A."/>
            <person name="de Koning A.P."/>
            <person name="Pollock D.D."/>
            <person name="Yandell M."/>
            <person name="Calderon D."/>
            <person name="Renjifo C."/>
            <person name="Currier R.B."/>
            <person name="Salgado D."/>
            <person name="Pla D."/>
            <person name="Sanz L."/>
            <person name="Hyder A.S."/>
            <person name="Ribeiro J.M."/>
            <person name="Arntzen J.W."/>
            <person name="van den Thillart G.E."/>
            <person name="Boetzer M."/>
            <person name="Pirovano W."/>
            <person name="Dirks R.P."/>
            <person name="Spaink H.P."/>
            <person name="Duboule D."/>
            <person name="McGlinn E."/>
            <person name="Kini R.M."/>
            <person name="Richardson M.K."/>
        </authorList>
    </citation>
    <scope>NUCLEOTIDE SEQUENCE</scope>
    <source>
        <tissue evidence="2">Blood</tissue>
    </source>
</reference>
<comment type="caution">
    <text evidence="2">The sequence shown here is derived from an EMBL/GenBank/DDBJ whole genome shotgun (WGS) entry which is preliminary data.</text>
</comment>
<feature type="non-terminal residue" evidence="2">
    <location>
        <position position="1"/>
    </location>
</feature>
<protein>
    <submittedName>
        <fullName evidence="2">Nst1</fullName>
    </submittedName>
</protein>
<feature type="region of interest" description="Disordered" evidence="1">
    <location>
        <begin position="177"/>
        <end position="205"/>
    </location>
</feature>
<name>V8P2B1_OPHHA</name>
<feature type="compositionally biased region" description="Basic and acidic residues" evidence="1">
    <location>
        <begin position="94"/>
        <end position="105"/>
    </location>
</feature>
<accession>V8P2B1</accession>
<proteinExistence type="predicted"/>
<dbReference type="AlphaFoldDB" id="V8P2B1"/>
<gene>
    <name evidence="2" type="primary">nst1</name>
    <name evidence="2" type="ORF">L345_06249</name>
</gene>
<evidence type="ECO:0000313" key="3">
    <source>
        <dbReference type="Proteomes" id="UP000018936"/>
    </source>
</evidence>
<feature type="compositionally biased region" description="Basic residues" evidence="1">
    <location>
        <begin position="83"/>
        <end position="93"/>
    </location>
</feature>
<evidence type="ECO:0000313" key="2">
    <source>
        <dbReference type="EMBL" id="ETE67962.1"/>
    </source>
</evidence>
<feature type="region of interest" description="Disordered" evidence="1">
    <location>
        <begin position="1"/>
        <end position="105"/>
    </location>
</feature>